<reference evidence="1" key="1">
    <citation type="submission" date="2023-04" db="EMBL/GenBank/DDBJ databases">
        <title>Draft Genome sequencing of Naganishia species isolated from polar environments using Oxford Nanopore Technology.</title>
        <authorList>
            <person name="Leo P."/>
            <person name="Venkateswaran K."/>
        </authorList>
    </citation>
    <scope>NUCLEOTIDE SEQUENCE</scope>
    <source>
        <strain evidence="1">MNA-CCFEE 5425</strain>
    </source>
</reference>
<evidence type="ECO:0000313" key="2">
    <source>
        <dbReference type="Proteomes" id="UP001243375"/>
    </source>
</evidence>
<comment type="caution">
    <text evidence="1">The sequence shown here is derived from an EMBL/GenBank/DDBJ whole genome shotgun (WGS) entry which is preliminary data.</text>
</comment>
<proteinExistence type="predicted"/>
<evidence type="ECO:0000313" key="1">
    <source>
        <dbReference type="EMBL" id="KAJ9125515.1"/>
    </source>
</evidence>
<dbReference type="EMBL" id="JASBWU010000001">
    <property type="protein sequence ID" value="KAJ9125515.1"/>
    <property type="molecule type" value="Genomic_DNA"/>
</dbReference>
<sequence length="631" mass="70439">MLTVNLVHQITDTIASVRKVNPAKILEELNASGEQAFASRPLASRVLSTASVLPQTQTLRKVPSLTSNDNARGYSLAPEQATERRRARATDGVASSSKNVLSGLSGYRSERDRPSSRLTDRTTGSEKGKERDAGERPGSSLSSNHPREHRRLRDGENSARVKEGRDDRHNPAPVKSSRAPSEVNSDADHGRTHDKDRYTGLTKRRDDGGRERDRYQPRDQERHHWERADIRTGSSAPETPVSIDDDAPEQRDTIRQECFNAHQESEEPRLLDGVPLSVQEAWVCEDLGYALQVHYDPSLRSVVKRILPMATYYTAINAFVDLRLDRNYGMINHALASGIRDALKDYHILLAKLESLFLTSSNFTLQSALLYLHPTIHSLSLLYSLCLTLAYEVTEVEQEESDDEQDEDEDVSEDEEEKAIRARFGLAVPTGELDANRNDGPGPIIGGEVLGVLLEKEILRSGDPTASALFSNLQLHASQPYAKMLLRWITTGLLHDPYQEFMVKVDDTIEKAALETDFNDDYWERRYTLRDGSSSAIESRTNADRTVPFLQLPSTGQPELRPGTDRFPGGACIPPFLDEWKVKILRTGKYLNVIRECGMPVEADNDAADPLSSPESQIALGDGLINMEETK</sequence>
<protein>
    <submittedName>
        <fullName evidence="1">Uncharacterized protein</fullName>
    </submittedName>
</protein>
<dbReference type="Proteomes" id="UP001243375">
    <property type="component" value="Unassembled WGS sequence"/>
</dbReference>
<gene>
    <name evidence="1" type="ORF">QFC22_000476</name>
</gene>
<keyword evidence="2" id="KW-1185">Reference proteome</keyword>
<organism evidence="1 2">
    <name type="scientific">Naganishia vaughanmartiniae</name>
    <dbReference type="NCBI Taxonomy" id="1424756"/>
    <lineage>
        <taxon>Eukaryota</taxon>
        <taxon>Fungi</taxon>
        <taxon>Dikarya</taxon>
        <taxon>Basidiomycota</taxon>
        <taxon>Agaricomycotina</taxon>
        <taxon>Tremellomycetes</taxon>
        <taxon>Filobasidiales</taxon>
        <taxon>Filobasidiaceae</taxon>
        <taxon>Naganishia</taxon>
    </lineage>
</organism>
<accession>A0ACC2XN72</accession>
<name>A0ACC2XN72_9TREE</name>